<feature type="chain" id="PRO_5015430841" description="Cell wall protein" evidence="1">
    <location>
        <begin position="22"/>
        <end position="190"/>
    </location>
</feature>
<evidence type="ECO:0000313" key="2">
    <source>
        <dbReference type="EMBL" id="PTB71111.1"/>
    </source>
</evidence>
<dbReference type="OrthoDB" id="4388755at2759"/>
<evidence type="ECO:0008006" key="4">
    <source>
        <dbReference type="Google" id="ProtNLM"/>
    </source>
</evidence>
<gene>
    <name evidence="2" type="ORF">M440DRAFT_1426815</name>
</gene>
<dbReference type="EMBL" id="KZ679153">
    <property type="protein sequence ID" value="PTB71111.1"/>
    <property type="molecule type" value="Genomic_DNA"/>
</dbReference>
<accession>A0A2T4BP87</accession>
<name>A0A2T4BP87_TRILO</name>
<feature type="signal peptide" evidence="1">
    <location>
        <begin position="1"/>
        <end position="21"/>
    </location>
</feature>
<sequence>MKRSFSSLAAVALALSSPTLASPVPQLVPGFVDPATCIAVGVIVELLIGDPLAVAYCAAVVPLPSVIKKSTTTVVSPATVTVTTTNSNSVLPTIASPVTTTTTISSCTAGPTPLKRPLLPPIPDGVTQYPTLDVTKACSCLSLPTKTVTSVITVTASPTVTITTTTDIPGSGSPFVATATVISPCNAVVF</sequence>
<reference evidence="2 3" key="1">
    <citation type="submission" date="2016-07" db="EMBL/GenBank/DDBJ databases">
        <title>Multiple horizontal gene transfer events from other fungi enriched the ability of initially mycotrophic Trichoderma (Ascomycota) to feed on dead plant biomass.</title>
        <authorList>
            <consortium name="DOE Joint Genome Institute"/>
            <person name="Aerts A."/>
            <person name="Atanasova L."/>
            <person name="Chenthamara K."/>
            <person name="Zhang J."/>
            <person name="Grujic M."/>
            <person name="Henrissat B."/>
            <person name="Kuo A."/>
            <person name="Salamov A."/>
            <person name="Lipzen A."/>
            <person name="Labutti K."/>
            <person name="Barry K."/>
            <person name="Miao Y."/>
            <person name="Rahimi M.J."/>
            <person name="Shen Q."/>
            <person name="Grigoriev I.V."/>
            <person name="Kubicek C.P."/>
            <person name="Druzhinina I.S."/>
        </authorList>
    </citation>
    <scope>NUCLEOTIDE SEQUENCE [LARGE SCALE GENOMIC DNA]</scope>
    <source>
        <strain evidence="2 3">ATCC 18648</strain>
    </source>
</reference>
<dbReference type="STRING" id="983965.A0A2T4BP87"/>
<dbReference type="Proteomes" id="UP000240760">
    <property type="component" value="Unassembled WGS sequence"/>
</dbReference>
<organism evidence="2 3">
    <name type="scientific">Trichoderma longibrachiatum ATCC 18648</name>
    <dbReference type="NCBI Taxonomy" id="983965"/>
    <lineage>
        <taxon>Eukaryota</taxon>
        <taxon>Fungi</taxon>
        <taxon>Dikarya</taxon>
        <taxon>Ascomycota</taxon>
        <taxon>Pezizomycotina</taxon>
        <taxon>Sordariomycetes</taxon>
        <taxon>Hypocreomycetidae</taxon>
        <taxon>Hypocreales</taxon>
        <taxon>Hypocreaceae</taxon>
        <taxon>Trichoderma</taxon>
    </lineage>
</organism>
<keyword evidence="3" id="KW-1185">Reference proteome</keyword>
<keyword evidence="1" id="KW-0732">Signal</keyword>
<proteinExistence type="predicted"/>
<dbReference type="AlphaFoldDB" id="A0A2T4BP87"/>
<protein>
    <recommendedName>
        <fullName evidence="4">Cell wall protein</fullName>
    </recommendedName>
</protein>
<evidence type="ECO:0000313" key="3">
    <source>
        <dbReference type="Proteomes" id="UP000240760"/>
    </source>
</evidence>
<evidence type="ECO:0000256" key="1">
    <source>
        <dbReference type="SAM" id="SignalP"/>
    </source>
</evidence>